<dbReference type="OrthoDB" id="2970175at2759"/>
<dbReference type="EMBL" id="BFAD01000005">
    <property type="protein sequence ID" value="GBE83250.1"/>
    <property type="molecule type" value="Genomic_DNA"/>
</dbReference>
<dbReference type="GeneID" id="38780167"/>
<feature type="domain" description="DUF6699" evidence="3">
    <location>
        <begin position="230"/>
        <end position="372"/>
    </location>
</feature>
<evidence type="ECO:0000256" key="1">
    <source>
        <dbReference type="SAM" id="MobiDB-lite"/>
    </source>
</evidence>
<evidence type="ECO:0000259" key="3">
    <source>
        <dbReference type="Pfam" id="PF20415"/>
    </source>
</evidence>
<dbReference type="AlphaFoldDB" id="A0A401GM53"/>
<gene>
    <name evidence="4" type="ORF">SCP_0502980</name>
</gene>
<keyword evidence="2" id="KW-0732">Signal</keyword>
<dbReference type="Pfam" id="PF20415">
    <property type="entry name" value="DUF6699"/>
    <property type="match status" value="1"/>
</dbReference>
<comment type="caution">
    <text evidence="4">The sequence shown here is derived from an EMBL/GenBank/DDBJ whole genome shotgun (WGS) entry which is preliminary data.</text>
</comment>
<organism evidence="4 5">
    <name type="scientific">Sparassis crispa</name>
    <dbReference type="NCBI Taxonomy" id="139825"/>
    <lineage>
        <taxon>Eukaryota</taxon>
        <taxon>Fungi</taxon>
        <taxon>Dikarya</taxon>
        <taxon>Basidiomycota</taxon>
        <taxon>Agaricomycotina</taxon>
        <taxon>Agaricomycetes</taxon>
        <taxon>Polyporales</taxon>
        <taxon>Sparassidaceae</taxon>
        <taxon>Sparassis</taxon>
    </lineage>
</organism>
<dbReference type="RefSeq" id="XP_027614163.1">
    <property type="nucleotide sequence ID" value="XM_027758362.1"/>
</dbReference>
<evidence type="ECO:0000256" key="2">
    <source>
        <dbReference type="SAM" id="SignalP"/>
    </source>
</evidence>
<sequence>MLFPLPLLSSTIATALASCGRFVASSLSPPLHSTDHLPSRIEWLHPSACPPIMFELKDIFKRVLTPPAPKIGRIPLPDVGDDDDEPVYTFQQPQAWYSESESSTSSPSSPVAMHFRSSTPQREDDWKPTRRASTPRTDPVVHRGAAPTPLKPVAHRPTLAPARPESRSAHSRSSTSPASSQRASDLRPSPSLAHPKPLKGILKPAPPPQPVRLHSLLCPYNERVADMRKIYFDISQRVEHIRDHDPKYPAPIAVPKAELDRRVSDFPISKMMIRFPDRPQWDFVVHPEPIPEGGKGILVMHVFHEIWKTYKEFLTEEEKAQFLSGPNGERIRKSFEMRCKREGRNREFEMEQGMRRVDTLAGRTIFMGLTRPDELNKPDHHWVLQLGLPKPVTR</sequence>
<proteinExistence type="predicted"/>
<evidence type="ECO:0000313" key="4">
    <source>
        <dbReference type="EMBL" id="GBE83250.1"/>
    </source>
</evidence>
<feature type="compositionally biased region" description="Low complexity" evidence="1">
    <location>
        <begin position="98"/>
        <end position="110"/>
    </location>
</feature>
<name>A0A401GM53_9APHY</name>
<dbReference type="InParanoid" id="A0A401GM53"/>
<reference evidence="4 5" key="1">
    <citation type="journal article" date="2018" name="Sci. Rep.">
        <title>Genome sequence of the cauliflower mushroom Sparassis crispa (Hanabiratake) and its association with beneficial usage.</title>
        <authorList>
            <person name="Kiyama R."/>
            <person name="Furutani Y."/>
            <person name="Kawaguchi K."/>
            <person name="Nakanishi T."/>
        </authorList>
    </citation>
    <scope>NUCLEOTIDE SEQUENCE [LARGE SCALE GENOMIC DNA]</scope>
</reference>
<accession>A0A401GM53</accession>
<protein>
    <recommendedName>
        <fullName evidence="3">DUF6699 domain-containing protein</fullName>
    </recommendedName>
</protein>
<keyword evidence="5" id="KW-1185">Reference proteome</keyword>
<feature type="region of interest" description="Disordered" evidence="1">
    <location>
        <begin position="94"/>
        <end position="208"/>
    </location>
</feature>
<evidence type="ECO:0000313" key="5">
    <source>
        <dbReference type="Proteomes" id="UP000287166"/>
    </source>
</evidence>
<dbReference type="Proteomes" id="UP000287166">
    <property type="component" value="Unassembled WGS sequence"/>
</dbReference>
<feature type="compositionally biased region" description="Low complexity" evidence="1">
    <location>
        <begin position="171"/>
        <end position="183"/>
    </location>
</feature>
<feature type="signal peptide" evidence="2">
    <location>
        <begin position="1"/>
        <end position="17"/>
    </location>
</feature>
<dbReference type="InterPro" id="IPR046522">
    <property type="entry name" value="DUF6699"/>
</dbReference>
<feature type="chain" id="PRO_5019007685" description="DUF6699 domain-containing protein" evidence="2">
    <location>
        <begin position="18"/>
        <end position="394"/>
    </location>
</feature>